<comment type="caution">
    <text evidence="5">The sequence shown here is derived from an EMBL/GenBank/DDBJ whole genome shotgun (WGS) entry which is preliminary data.</text>
</comment>
<protein>
    <submittedName>
        <fullName evidence="5">SfnB family sulfur acquisition oxidoreductase</fullName>
    </submittedName>
</protein>
<dbReference type="GO" id="GO:0016712">
    <property type="term" value="F:oxidoreductase activity, acting on paired donors, with incorporation or reduction of molecular oxygen, reduced flavin or flavoprotein as one donor, and incorporation of one atom of oxygen"/>
    <property type="evidence" value="ECO:0007669"/>
    <property type="project" value="TreeGrafter"/>
</dbReference>
<dbReference type="PANTHER" id="PTHR48083">
    <property type="entry name" value="MEDIUM-CHAIN SPECIFIC ACYL-COA DEHYDROGENASE, MITOCHONDRIAL-RELATED"/>
    <property type="match status" value="1"/>
</dbReference>
<feature type="domain" description="Acyl-CoA dehydrogenase/oxidase N-terminal" evidence="3">
    <location>
        <begin position="21"/>
        <end position="121"/>
    </location>
</feature>
<evidence type="ECO:0000313" key="5">
    <source>
        <dbReference type="EMBL" id="TBU96467.1"/>
    </source>
</evidence>
<dbReference type="InterPro" id="IPR050741">
    <property type="entry name" value="Acyl-CoA_dehydrogenase"/>
</dbReference>
<dbReference type="OrthoDB" id="6502068at2"/>
<organism evidence="5 6">
    <name type="scientific">Phytopseudomonas dryadis</name>
    <dbReference type="NCBI Taxonomy" id="2487520"/>
    <lineage>
        <taxon>Bacteria</taxon>
        <taxon>Pseudomonadati</taxon>
        <taxon>Pseudomonadota</taxon>
        <taxon>Gammaproteobacteria</taxon>
        <taxon>Pseudomonadales</taxon>
        <taxon>Pseudomonadaceae</taxon>
        <taxon>Phytopseudomonas</taxon>
    </lineage>
</organism>
<dbReference type="InterPro" id="IPR046373">
    <property type="entry name" value="Acyl-CoA_Oxase/DH_mid-dom_sf"/>
</dbReference>
<dbReference type="InterPro" id="IPR013107">
    <property type="entry name" value="Acyl-CoA_DH_C"/>
</dbReference>
<dbReference type="PANTHER" id="PTHR48083:SF19">
    <property type="entry name" value="FLAVIN-DEPENDENT MONOOXYGENASE, OXYGENASE SUBUNIT HSAA"/>
    <property type="match status" value="1"/>
</dbReference>
<dbReference type="NCBIfam" id="TIGR04022">
    <property type="entry name" value="sulfur_SfnB"/>
    <property type="match status" value="1"/>
</dbReference>
<dbReference type="GO" id="GO:0050660">
    <property type="term" value="F:flavin adenine dinucleotide binding"/>
    <property type="evidence" value="ECO:0007669"/>
    <property type="project" value="InterPro"/>
</dbReference>
<dbReference type="Gene3D" id="1.20.140.10">
    <property type="entry name" value="Butyryl-CoA Dehydrogenase, subunit A, domain 3"/>
    <property type="match status" value="1"/>
</dbReference>
<dbReference type="RefSeq" id="WP_131197440.1">
    <property type="nucleotide sequence ID" value="NZ_QJUL01000004.1"/>
</dbReference>
<evidence type="ECO:0000256" key="1">
    <source>
        <dbReference type="ARBA" id="ARBA00023002"/>
    </source>
</evidence>
<dbReference type="InterPro" id="IPR037069">
    <property type="entry name" value="AcylCoA_DH/ox_N_sf"/>
</dbReference>
<dbReference type="GO" id="GO:0005737">
    <property type="term" value="C:cytoplasm"/>
    <property type="evidence" value="ECO:0007669"/>
    <property type="project" value="TreeGrafter"/>
</dbReference>
<evidence type="ECO:0000259" key="4">
    <source>
        <dbReference type="Pfam" id="PF08028"/>
    </source>
</evidence>
<proteinExistence type="inferred from homology"/>
<gene>
    <name evidence="5" type="ORF">DNK44_04775</name>
</gene>
<dbReference type="Pfam" id="PF08028">
    <property type="entry name" value="Acyl-CoA_dh_2"/>
    <property type="match status" value="1"/>
</dbReference>
<keyword evidence="1" id="KW-0560">Oxidoreductase</keyword>
<accession>A0A4V2KCW2</accession>
<dbReference type="EMBL" id="QJUL01000004">
    <property type="protein sequence ID" value="TBU96467.1"/>
    <property type="molecule type" value="Genomic_DNA"/>
</dbReference>
<dbReference type="Gene3D" id="2.40.110.10">
    <property type="entry name" value="Butyryl-CoA Dehydrogenase, subunit A, domain 2"/>
    <property type="match status" value="1"/>
</dbReference>
<dbReference type="InterPro" id="IPR013786">
    <property type="entry name" value="AcylCoA_DH/ox_N"/>
</dbReference>
<reference evidence="5 6" key="1">
    <citation type="submission" date="2018-06" db="EMBL/GenBank/DDBJ databases">
        <title>Three novel Pseudomonas species isolated from symptomatic oak.</title>
        <authorList>
            <person name="Bueno-Gonzalez V."/>
            <person name="Brady C."/>
        </authorList>
    </citation>
    <scope>NUCLEOTIDE SEQUENCE [LARGE SCALE GENOMIC DNA]</scope>
    <source>
        <strain evidence="5 6">P6B</strain>
    </source>
</reference>
<feature type="domain" description="Acyl-CoA dehydrogenase C-terminal" evidence="4">
    <location>
        <begin position="241"/>
        <end position="374"/>
    </location>
</feature>
<sequence>MNAPLNPAPALIGSDAEALQVAEALAEVLRAGAAQRDRERLLPHAELERFSRSGLWAISVPRAFGGAGVSSVTLARVIARISQADSSLGQIPQNHFYALEALRINGTAEQQRRLYGEVLQGQRFGNALAELGTRTAHDRATRLLPDGDNYRIDGRKFYATGALYAQRIPTLAVDEQGVGYLAFVPRHAPGLEIIDDWSGFGQRTTGSGSVLLRQVPVAAEDVLPFQSAFERPTTLGPFAQLLHAAIDVGIARAAYEDTLSFVRSSSRPWIDSGVDKASDDPLTLKAVGRLAIQLHAAEALLERAGEILDQAQAAPDAASVAAASIAVAEARAISTEASLNIASKLFELAGSRATLAEHNLDRHWRNARTHTLHDPVRWKYHAVGNYYLNNALPPRRGTL</sequence>
<dbReference type="GO" id="GO:0033539">
    <property type="term" value="P:fatty acid beta-oxidation using acyl-CoA dehydrogenase"/>
    <property type="evidence" value="ECO:0007669"/>
    <property type="project" value="TreeGrafter"/>
</dbReference>
<evidence type="ECO:0000256" key="2">
    <source>
        <dbReference type="ARBA" id="ARBA00049661"/>
    </source>
</evidence>
<dbReference type="AlphaFoldDB" id="A0A4V2KCW2"/>
<evidence type="ECO:0000313" key="6">
    <source>
        <dbReference type="Proteomes" id="UP000293172"/>
    </source>
</evidence>
<dbReference type="InterPro" id="IPR023922">
    <property type="entry name" value="S04_starv_induced_SfnB"/>
</dbReference>
<dbReference type="PIRSF" id="PIRSF016578">
    <property type="entry name" value="HsaA"/>
    <property type="match status" value="1"/>
</dbReference>
<dbReference type="InterPro" id="IPR009100">
    <property type="entry name" value="AcylCoA_DH/oxidase_NM_dom_sf"/>
</dbReference>
<evidence type="ECO:0000259" key="3">
    <source>
        <dbReference type="Pfam" id="PF02771"/>
    </source>
</evidence>
<name>A0A4V2KCW2_9GAMM</name>
<dbReference type="InterPro" id="IPR036250">
    <property type="entry name" value="AcylCo_DH-like_C"/>
</dbReference>
<dbReference type="SUPFAM" id="SSF56645">
    <property type="entry name" value="Acyl-CoA dehydrogenase NM domain-like"/>
    <property type="match status" value="1"/>
</dbReference>
<dbReference type="SUPFAM" id="SSF47203">
    <property type="entry name" value="Acyl-CoA dehydrogenase C-terminal domain-like"/>
    <property type="match status" value="1"/>
</dbReference>
<dbReference type="GO" id="GO:0003995">
    <property type="term" value="F:acyl-CoA dehydrogenase activity"/>
    <property type="evidence" value="ECO:0007669"/>
    <property type="project" value="TreeGrafter"/>
</dbReference>
<comment type="similarity">
    <text evidence="2">Belongs to the HpaH/HsaA monooxygenase family.</text>
</comment>
<dbReference type="Proteomes" id="UP000293172">
    <property type="component" value="Unassembled WGS sequence"/>
</dbReference>
<dbReference type="Gene3D" id="1.10.540.10">
    <property type="entry name" value="Acyl-CoA dehydrogenase/oxidase, N-terminal domain"/>
    <property type="match status" value="1"/>
</dbReference>
<dbReference type="Pfam" id="PF02771">
    <property type="entry name" value="Acyl-CoA_dh_N"/>
    <property type="match status" value="1"/>
</dbReference>